<keyword evidence="4 8" id="KW-0472">Membrane</keyword>
<sequence length="676" mass="73200">MRILLHPAIRLMNRLSFGMKFSLISALFFVPMLVTNFYLVRDSYQVFVHTQIEAQGLQLLDASLNTTAQLEHWHDLLRINAVIGQGGTTGELEQRIERLQKDIANQWQHLELVQGSAEQRADFDSKRNQLLAQLEAVHQQPSLQTRAVMAGELLASGVLFNRFITSQTGLSQDTDLEVRQLVALITEVTPDVTQSLGEGRAVASLSMARGYLDSTNSNLLDNLQLGLDKLSAEYEMKLNEALSGSIAASQALSSYAAESRVTLQDALRLLEDDVIMADSLDKPWGDLYQQTSTLIDKTHNLNSQVIDYLAGVLGERLVSYRWQMSLLIAALAAVFLLIGYLYSAFYVSTRSSLRSLGLVMDQVAAGDLTAHFKVQSRDELGELGGAFNQTVQRIHALLEQVNNTVHDVEGQATRVLSVSAQSNTAAAEQRAQIEQVATAMNEMSATSQEVANSAASAVGNAQSVNDETISGRVQVEQQVSNIQKLAQEIDGSVVAINQLATNSKSIGQVLDVIKGIAEQTNLLALNAAIEAARAGEQGRGFAVVADEVRNLAQRTQHSTAEIEQMISQLHGGVSSAVKAMSASHVMADETVAQSVEVQSALENILAAVGMIVDQIQQIAAAAEQQTAVAHDIDQNIVQINQTGELTAQGADETAQASQDMSAQVEHLKTLISAFKM</sequence>
<keyword evidence="5 7" id="KW-0807">Transducer</keyword>
<dbReference type="RefSeq" id="WP_269818912.1">
    <property type="nucleotide sequence ID" value="NZ_CP114976.1"/>
</dbReference>
<dbReference type="InterPro" id="IPR003660">
    <property type="entry name" value="HAMP_dom"/>
</dbReference>
<evidence type="ECO:0000256" key="5">
    <source>
        <dbReference type="ARBA" id="ARBA00023224"/>
    </source>
</evidence>
<feature type="domain" description="Methyl-accepting transducer" evidence="9">
    <location>
        <begin position="404"/>
        <end position="640"/>
    </location>
</feature>
<dbReference type="InterPro" id="IPR004089">
    <property type="entry name" value="MCPsignal_dom"/>
</dbReference>
<dbReference type="SMART" id="SM00304">
    <property type="entry name" value="HAMP"/>
    <property type="match status" value="1"/>
</dbReference>
<dbReference type="CDD" id="cd06225">
    <property type="entry name" value="HAMP"/>
    <property type="match status" value="1"/>
</dbReference>
<dbReference type="PRINTS" id="PR00260">
    <property type="entry name" value="CHEMTRNSDUCR"/>
</dbReference>
<dbReference type="GO" id="GO:0004888">
    <property type="term" value="F:transmembrane signaling receptor activity"/>
    <property type="evidence" value="ECO:0007669"/>
    <property type="project" value="InterPro"/>
</dbReference>
<evidence type="ECO:0000256" key="4">
    <source>
        <dbReference type="ARBA" id="ARBA00023136"/>
    </source>
</evidence>
<feature type="domain" description="HAMP" evidence="10">
    <location>
        <begin position="353"/>
        <end position="399"/>
    </location>
</feature>
<comment type="similarity">
    <text evidence="6">Belongs to the methyl-accepting chemotaxis (MCP) protein family.</text>
</comment>
<dbReference type="Proteomes" id="UP001212189">
    <property type="component" value="Chromosome"/>
</dbReference>
<dbReference type="CDD" id="cd11386">
    <property type="entry name" value="MCP_signal"/>
    <property type="match status" value="1"/>
</dbReference>
<dbReference type="GO" id="GO:0006935">
    <property type="term" value="P:chemotaxis"/>
    <property type="evidence" value="ECO:0007669"/>
    <property type="project" value="InterPro"/>
</dbReference>
<dbReference type="InterPro" id="IPR004090">
    <property type="entry name" value="Chemotax_Me-accpt_rcpt"/>
</dbReference>
<dbReference type="SUPFAM" id="SSF58104">
    <property type="entry name" value="Methyl-accepting chemotaxis protein (MCP) signaling domain"/>
    <property type="match status" value="1"/>
</dbReference>
<name>A0AAE9VR53_9GAMM</name>
<evidence type="ECO:0000259" key="10">
    <source>
        <dbReference type="PROSITE" id="PS50885"/>
    </source>
</evidence>
<keyword evidence="3 8" id="KW-1133">Transmembrane helix</keyword>
<dbReference type="PROSITE" id="PS50111">
    <property type="entry name" value="CHEMOTAXIS_TRANSDUC_2"/>
    <property type="match status" value="1"/>
</dbReference>
<dbReference type="EMBL" id="CP114976">
    <property type="protein sequence ID" value="WBE25967.1"/>
    <property type="molecule type" value="Genomic_DNA"/>
</dbReference>
<dbReference type="Gene3D" id="1.10.287.950">
    <property type="entry name" value="Methyl-accepting chemotaxis protein"/>
    <property type="match status" value="1"/>
</dbReference>
<dbReference type="Pfam" id="PF00672">
    <property type="entry name" value="HAMP"/>
    <property type="match status" value="1"/>
</dbReference>
<dbReference type="GO" id="GO:0007165">
    <property type="term" value="P:signal transduction"/>
    <property type="evidence" value="ECO:0007669"/>
    <property type="project" value="UniProtKB-KW"/>
</dbReference>
<evidence type="ECO:0000256" key="3">
    <source>
        <dbReference type="ARBA" id="ARBA00022989"/>
    </source>
</evidence>
<evidence type="ECO:0000313" key="11">
    <source>
        <dbReference type="EMBL" id="WBE25967.1"/>
    </source>
</evidence>
<dbReference type="FunFam" id="1.10.287.950:FF:000001">
    <property type="entry name" value="Methyl-accepting chemotaxis sensory transducer"/>
    <property type="match status" value="1"/>
</dbReference>
<dbReference type="GO" id="GO:0016020">
    <property type="term" value="C:membrane"/>
    <property type="evidence" value="ECO:0007669"/>
    <property type="project" value="UniProtKB-SubCell"/>
</dbReference>
<protein>
    <submittedName>
        <fullName evidence="11">Methyl-accepting chemotaxis protein</fullName>
    </submittedName>
</protein>
<accession>A0AAE9VR53</accession>
<reference evidence="11 12" key="1">
    <citation type="submission" date="2022-12" db="EMBL/GenBank/DDBJ databases">
        <title>Coexistence and Characterization of a Novel Tigecycline Resistance gene tet(X) variant and blaNDM-1 in a Pseudomonas caeni Isolate of Chicken Origin.</title>
        <authorList>
            <person name="Lu X."/>
            <person name="Zhang L."/>
            <person name="Li R."/>
            <person name="Wang Z."/>
        </authorList>
    </citation>
    <scope>NUCLEOTIDE SEQUENCE [LARGE SCALE GENOMIC DNA]</scope>
    <source>
        <strain evidence="11 12">CE14</strain>
    </source>
</reference>
<evidence type="ECO:0000256" key="6">
    <source>
        <dbReference type="ARBA" id="ARBA00029447"/>
    </source>
</evidence>
<evidence type="ECO:0000259" key="9">
    <source>
        <dbReference type="PROSITE" id="PS50111"/>
    </source>
</evidence>
<evidence type="ECO:0000256" key="1">
    <source>
        <dbReference type="ARBA" id="ARBA00004141"/>
    </source>
</evidence>
<dbReference type="AlphaFoldDB" id="A0AAE9VR53"/>
<keyword evidence="12" id="KW-1185">Reference proteome</keyword>
<evidence type="ECO:0000256" key="7">
    <source>
        <dbReference type="PROSITE-ProRule" id="PRU00284"/>
    </source>
</evidence>
<dbReference type="SMART" id="SM00283">
    <property type="entry name" value="MA"/>
    <property type="match status" value="1"/>
</dbReference>
<keyword evidence="2 8" id="KW-0812">Transmembrane</keyword>
<dbReference type="PANTHER" id="PTHR32089:SF119">
    <property type="entry name" value="METHYL-ACCEPTING CHEMOTAXIS PROTEIN CTPL"/>
    <property type="match status" value="1"/>
</dbReference>
<dbReference type="PROSITE" id="PS50885">
    <property type="entry name" value="HAMP"/>
    <property type="match status" value="1"/>
</dbReference>
<feature type="transmembrane region" description="Helical" evidence="8">
    <location>
        <begin position="21"/>
        <end position="40"/>
    </location>
</feature>
<evidence type="ECO:0000256" key="8">
    <source>
        <dbReference type="SAM" id="Phobius"/>
    </source>
</evidence>
<feature type="transmembrane region" description="Helical" evidence="8">
    <location>
        <begin position="326"/>
        <end position="347"/>
    </location>
</feature>
<dbReference type="KEGG" id="dce:O6P33_03770"/>
<dbReference type="Pfam" id="PF00015">
    <property type="entry name" value="MCPsignal"/>
    <property type="match status" value="1"/>
</dbReference>
<evidence type="ECO:0000313" key="12">
    <source>
        <dbReference type="Proteomes" id="UP001212189"/>
    </source>
</evidence>
<evidence type="ECO:0000256" key="2">
    <source>
        <dbReference type="ARBA" id="ARBA00022692"/>
    </source>
</evidence>
<dbReference type="PANTHER" id="PTHR32089">
    <property type="entry name" value="METHYL-ACCEPTING CHEMOTAXIS PROTEIN MCPB"/>
    <property type="match status" value="1"/>
</dbReference>
<comment type="subcellular location">
    <subcellularLocation>
        <location evidence="1">Membrane</location>
        <topology evidence="1">Multi-pass membrane protein</topology>
    </subcellularLocation>
</comment>
<organism evidence="11 12">
    <name type="scientific">Denitrificimonas caeni</name>
    <dbReference type="NCBI Taxonomy" id="521720"/>
    <lineage>
        <taxon>Bacteria</taxon>
        <taxon>Pseudomonadati</taxon>
        <taxon>Pseudomonadota</taxon>
        <taxon>Gammaproteobacteria</taxon>
        <taxon>Pseudomonadales</taxon>
        <taxon>Pseudomonadaceae</taxon>
        <taxon>Denitrificimonas</taxon>
    </lineage>
</organism>
<gene>
    <name evidence="11" type="ORF">O6P33_03770</name>
</gene>
<proteinExistence type="inferred from homology"/>